<proteinExistence type="predicted"/>
<accession>A0ABX1WLF1</accession>
<gene>
    <name evidence="1" type="ORF">HMH06_06685</name>
</gene>
<evidence type="ECO:0000313" key="1">
    <source>
        <dbReference type="EMBL" id="NOJ75516.1"/>
    </source>
</evidence>
<evidence type="ECO:0000313" key="2">
    <source>
        <dbReference type="Proteomes" id="UP000580344"/>
    </source>
</evidence>
<sequence length="288" mass="33574">MEKNTVDYLKVENVYIRFFDVDKKANKISPIGIIQNFDATKLNVNYIPTIFITNQTFLNISKDQVKILAKDVFNFLNETAERGSLKSFDEIQIDCDWTKSTRENYFTFLSELKHISGKQISATLRLHQVKFKEQEGVPPLDKMVLMCYATENPTDQTENNSILDLKIAKDYLQNLEDYPIKLDVALPIYSWAILTNHLGKIKLINSFSEQDLIGKPVKKVREGFYEVEDDFFVRNFYVSKGFTIKVETISPQLLVETKSFIDTKLKDNYRLIYYHLDSKFLKTIPTQL</sequence>
<reference evidence="1 2" key="1">
    <citation type="submission" date="2020-05" db="EMBL/GenBank/DDBJ databases">
        <title>Tigecycline resistant gene in Empedobacter stercoris.</title>
        <authorList>
            <person name="Chen Y."/>
            <person name="Cheng Y."/>
            <person name="Zhou K."/>
        </authorList>
    </citation>
    <scope>NUCLEOTIDE SEQUENCE [LARGE SCALE GENOMIC DNA]</scope>
    <source>
        <strain evidence="1 2">ES202</strain>
    </source>
</reference>
<keyword evidence="2" id="KW-1185">Reference proteome</keyword>
<dbReference type="EMBL" id="JABFOQ010000012">
    <property type="protein sequence ID" value="NOJ75516.1"/>
    <property type="molecule type" value="Genomic_DNA"/>
</dbReference>
<organism evidence="1 2">
    <name type="scientific">Empedobacter stercoris</name>
    <dbReference type="NCBI Taxonomy" id="1628248"/>
    <lineage>
        <taxon>Bacteria</taxon>
        <taxon>Pseudomonadati</taxon>
        <taxon>Bacteroidota</taxon>
        <taxon>Flavobacteriia</taxon>
        <taxon>Flavobacteriales</taxon>
        <taxon>Weeksellaceae</taxon>
        <taxon>Empedobacter</taxon>
    </lineage>
</organism>
<dbReference type="Proteomes" id="UP000580344">
    <property type="component" value="Unassembled WGS sequence"/>
</dbReference>
<dbReference type="Gene3D" id="3.20.20.80">
    <property type="entry name" value="Glycosidases"/>
    <property type="match status" value="1"/>
</dbReference>
<comment type="caution">
    <text evidence="1">The sequence shown here is derived from an EMBL/GenBank/DDBJ whole genome shotgun (WGS) entry which is preliminary data.</text>
</comment>
<protein>
    <submittedName>
        <fullName evidence="1">Uncharacterized protein</fullName>
    </submittedName>
</protein>
<name>A0ABX1WLF1_9FLAO</name>